<dbReference type="EMBL" id="JAAVMX010000003">
    <property type="protein sequence ID" value="KAF4510786.1"/>
    <property type="molecule type" value="Genomic_DNA"/>
</dbReference>
<dbReference type="AlphaFoldDB" id="A0A8H4V7P8"/>
<organism evidence="2 3">
    <name type="scientific">Ophiocordyceps sinensis</name>
    <dbReference type="NCBI Taxonomy" id="72228"/>
    <lineage>
        <taxon>Eukaryota</taxon>
        <taxon>Fungi</taxon>
        <taxon>Dikarya</taxon>
        <taxon>Ascomycota</taxon>
        <taxon>Pezizomycotina</taxon>
        <taxon>Sordariomycetes</taxon>
        <taxon>Hypocreomycetidae</taxon>
        <taxon>Hypocreales</taxon>
        <taxon>Ophiocordycipitaceae</taxon>
        <taxon>Ophiocordyceps</taxon>
    </lineage>
</organism>
<dbReference type="OrthoDB" id="1577640at2759"/>
<sequence length="211" mass="23711">MMIRAPGLQESIKTEIVSSVRGMFLLAKLHLDSLMDKTSVKAIRSALEELPKGSGAYNEAFEMAMKRVETQAPGHRALAKQALAWIVCAKRPLNTLELQHALAVEACHTRFEQEALPDIEIMVSVCAGLIVMDKKSQFVRPVHYTTQQYFAETRTAWFPEAEVDITNKSFGILSSNTQPRNGEIMLVRLGRCQTTSHDSWHSLRISTLRIK</sequence>
<dbReference type="Proteomes" id="UP000557566">
    <property type="component" value="Unassembled WGS sequence"/>
</dbReference>
<proteinExistence type="predicted"/>
<feature type="domain" description="GPI inositol-deacylase winged helix" evidence="1">
    <location>
        <begin position="71"/>
        <end position="151"/>
    </location>
</feature>
<gene>
    <name evidence="2" type="ORF">G6O67_002651</name>
</gene>
<dbReference type="PANTHER" id="PTHR10039:SF15">
    <property type="entry name" value="NACHT DOMAIN-CONTAINING PROTEIN"/>
    <property type="match status" value="1"/>
</dbReference>
<evidence type="ECO:0000313" key="2">
    <source>
        <dbReference type="EMBL" id="KAF4510786.1"/>
    </source>
</evidence>
<keyword evidence="3" id="KW-1185">Reference proteome</keyword>
<reference evidence="2 3" key="1">
    <citation type="journal article" date="2020" name="Genome Biol. Evol.">
        <title>A new high-quality draft genome assembly of the Chinese cordyceps Ophiocordyceps sinensis.</title>
        <authorList>
            <person name="Shu R."/>
            <person name="Zhang J."/>
            <person name="Meng Q."/>
            <person name="Zhang H."/>
            <person name="Zhou G."/>
            <person name="Li M."/>
            <person name="Wu P."/>
            <person name="Zhao Y."/>
            <person name="Chen C."/>
            <person name="Qin Q."/>
        </authorList>
    </citation>
    <scope>NUCLEOTIDE SEQUENCE [LARGE SCALE GENOMIC DNA]</scope>
    <source>
        <strain evidence="2 3">IOZ07</strain>
    </source>
</reference>
<comment type="caution">
    <text evidence="2">The sequence shown here is derived from an EMBL/GenBank/DDBJ whole genome shotgun (WGS) entry which is preliminary data.</text>
</comment>
<dbReference type="PANTHER" id="PTHR10039">
    <property type="entry name" value="AMELOGENIN"/>
    <property type="match status" value="1"/>
</dbReference>
<dbReference type="Pfam" id="PF22939">
    <property type="entry name" value="WHD_GPIID"/>
    <property type="match status" value="1"/>
</dbReference>
<evidence type="ECO:0000259" key="1">
    <source>
        <dbReference type="Pfam" id="PF22939"/>
    </source>
</evidence>
<accession>A0A8H4V7P8</accession>
<protein>
    <recommendedName>
        <fullName evidence="1">GPI inositol-deacylase winged helix domain-containing protein</fullName>
    </recommendedName>
</protein>
<evidence type="ECO:0000313" key="3">
    <source>
        <dbReference type="Proteomes" id="UP000557566"/>
    </source>
</evidence>
<dbReference type="InterPro" id="IPR054471">
    <property type="entry name" value="GPIID_WHD"/>
</dbReference>
<name>A0A8H4V7P8_9HYPO</name>